<dbReference type="PROSITE" id="PS51892">
    <property type="entry name" value="SUBTILASE"/>
    <property type="match status" value="1"/>
</dbReference>
<evidence type="ECO:0000256" key="8">
    <source>
        <dbReference type="SAM" id="MobiDB-lite"/>
    </source>
</evidence>
<dbReference type="InterPro" id="IPR010435">
    <property type="entry name" value="C5a/SBT2-like_Fn3"/>
</dbReference>
<feature type="signal peptide" evidence="9">
    <location>
        <begin position="1"/>
        <end position="29"/>
    </location>
</feature>
<feature type="compositionally biased region" description="Low complexity" evidence="8">
    <location>
        <begin position="878"/>
        <end position="895"/>
    </location>
</feature>
<dbReference type="PRINTS" id="PR00723">
    <property type="entry name" value="SUBTILISIN"/>
</dbReference>
<dbReference type="GO" id="GO:0006508">
    <property type="term" value="P:proteolysis"/>
    <property type="evidence" value="ECO:0007669"/>
    <property type="project" value="UniProtKB-KW"/>
</dbReference>
<dbReference type="SUPFAM" id="SSF52743">
    <property type="entry name" value="Subtilisin-like"/>
    <property type="match status" value="1"/>
</dbReference>
<dbReference type="Proteomes" id="UP000886653">
    <property type="component" value="Unassembled WGS sequence"/>
</dbReference>
<sequence>MAPRVLFFTCVHLTLFSLQFLRQPLVSVATEVPHLQCQEYMVQYDAPDQDELALDDFCQRLNAQGINHTVTQDNWKTAPDIIKMATLELKNSDDVNLLRNTPGVTAVTPVTRITQRQPQIITGNLTKPTPGIKVAVIDNGVDCEHPALGGGFGEGKKISFGWDLVGDSYNGIIPPQPKASPCTPCGLHGTHTMGIIGASDVGFGFTGASPNSTLGMYLFGCAGGGSTSSLMVSALLRAYKDGAQVISASVGGIGGWGAEGDVLTTTVNSLARKGVIVVLATGNEGDEGVFYTESPAAAEGVISVGWVQSSTSVVTSFSTSTGKQFFYHSAGKMTGSKLKLYVNSPNTTVEDDACAPLGPQTPSLMDFVILIKRGTCPFQQKLKNVAERGGKRVLIYMDAADVILLESKPMGMELGTISHEDGLYLAEQAAADPKGFTLDFPQSPQLFAGATDSGIVNNASNYGPSYDFKNMQPSLVGVGGNMLSTVPISSGSYVAGVVALVLSARRKHLDVFQMRALLSTTSQLVLTKNNKQALESAIHQGAGLLNAYCAAMTNTLVSKSSLALRDLQLFDGVQSFTITNTGSKTYTYKLNHHPAETLASFKPGSYLVSTTAIPIEGHLPAEVQFDSESRSFELGPGATRKVTLRFTPPKGLNEGVLPIYSGFIRLSTDAECESHTVPYYGVYGVLKKQKYIDYGADTAPFAMYKVPRVANSTRLPVDRPFSMQGDDKPVFRYRLAMGSPFLQMDLVDGNATLNAVAPPTFTKQELNADLFINLTLSSTSFRGVHSLGRISDSNATFSSRTAAADTMAVVWDGKINPFSNISASVDVRDGNYKILLRVMRINGSPGVEGDWEAWLSPVFTIDRTVSRPANSTQPGQFGQPAQQSGVGQPGQSPTQLGFPAFNPENPSGSLTPPGPPVGNPSFSSGSTSSVTGIPTAGEHPTGVTLSRPFVPVSQNQVTSP</sequence>
<dbReference type="PANTHER" id="PTHR43806:SF66">
    <property type="entry name" value="SERIN ENDOPEPTIDASE"/>
    <property type="match status" value="1"/>
</dbReference>
<dbReference type="GO" id="GO:0016020">
    <property type="term" value="C:membrane"/>
    <property type="evidence" value="ECO:0007669"/>
    <property type="project" value="InterPro"/>
</dbReference>
<keyword evidence="2" id="KW-0134">Cell wall</keyword>
<comment type="similarity">
    <text evidence="1 7">Belongs to the peptidase S8 family.</text>
</comment>
<keyword evidence="4 9" id="KW-0732">Signal</keyword>
<dbReference type="PANTHER" id="PTHR43806">
    <property type="entry name" value="PEPTIDASE S8"/>
    <property type="match status" value="1"/>
</dbReference>
<keyword evidence="6" id="KW-0720">Serine protease</keyword>
<evidence type="ECO:0000313" key="11">
    <source>
        <dbReference type="EMBL" id="KAG0147579.1"/>
    </source>
</evidence>
<evidence type="ECO:0000256" key="7">
    <source>
        <dbReference type="PROSITE-ProRule" id="PRU01240"/>
    </source>
</evidence>
<proteinExistence type="inferred from homology"/>
<feature type="chain" id="PRO_5040408245" description="Rhodanese domain-containing protein" evidence="9">
    <location>
        <begin position="30"/>
        <end position="960"/>
    </location>
</feature>
<evidence type="ECO:0000313" key="12">
    <source>
        <dbReference type="Proteomes" id="UP000886653"/>
    </source>
</evidence>
<protein>
    <recommendedName>
        <fullName evidence="10">Rhodanese domain-containing protein</fullName>
    </recommendedName>
</protein>
<accession>A0A9P6TDA5</accession>
<keyword evidence="2" id="KW-0964">Secreted</keyword>
<dbReference type="SUPFAM" id="SSF52025">
    <property type="entry name" value="PA domain"/>
    <property type="match status" value="1"/>
</dbReference>
<gene>
    <name evidence="11" type="ORF">CROQUDRAFT_132470</name>
</gene>
<evidence type="ECO:0000256" key="3">
    <source>
        <dbReference type="ARBA" id="ARBA00022670"/>
    </source>
</evidence>
<feature type="compositionally biased region" description="Low complexity" evidence="8">
    <location>
        <begin position="921"/>
        <end position="932"/>
    </location>
</feature>
<dbReference type="InterPro" id="IPR000209">
    <property type="entry name" value="Peptidase_S8/S53_dom"/>
</dbReference>
<dbReference type="InterPro" id="IPR046450">
    <property type="entry name" value="PA_dom_sf"/>
</dbReference>
<dbReference type="InterPro" id="IPR003137">
    <property type="entry name" value="PA_domain"/>
</dbReference>
<feature type="compositionally biased region" description="Polar residues" evidence="8">
    <location>
        <begin position="867"/>
        <end position="876"/>
    </location>
</feature>
<dbReference type="Pfam" id="PF06280">
    <property type="entry name" value="fn3_5"/>
    <property type="match status" value="1"/>
</dbReference>
<dbReference type="GO" id="GO:0004252">
    <property type="term" value="F:serine-type endopeptidase activity"/>
    <property type="evidence" value="ECO:0007669"/>
    <property type="project" value="InterPro"/>
</dbReference>
<feature type="domain" description="Rhodanese" evidence="10">
    <location>
        <begin position="217"/>
        <end position="265"/>
    </location>
</feature>
<keyword evidence="3" id="KW-0645">Protease</keyword>
<dbReference type="Gene3D" id="3.40.50.200">
    <property type="entry name" value="Peptidase S8/S53 domain"/>
    <property type="match status" value="2"/>
</dbReference>
<evidence type="ECO:0000256" key="6">
    <source>
        <dbReference type="ARBA" id="ARBA00022825"/>
    </source>
</evidence>
<evidence type="ECO:0000256" key="5">
    <source>
        <dbReference type="ARBA" id="ARBA00022801"/>
    </source>
</evidence>
<dbReference type="InterPro" id="IPR001763">
    <property type="entry name" value="Rhodanese-like_dom"/>
</dbReference>
<evidence type="ECO:0000256" key="9">
    <source>
        <dbReference type="SAM" id="SignalP"/>
    </source>
</evidence>
<name>A0A9P6TDA5_9BASI</name>
<evidence type="ECO:0000259" key="10">
    <source>
        <dbReference type="PROSITE" id="PS50206"/>
    </source>
</evidence>
<comment type="caution">
    <text evidence="11">The sequence shown here is derived from an EMBL/GenBank/DDBJ whole genome shotgun (WGS) entry which is preliminary data.</text>
</comment>
<reference evidence="11" key="1">
    <citation type="submission" date="2013-11" db="EMBL/GenBank/DDBJ databases">
        <title>Genome sequence of the fusiform rust pathogen reveals effectors for host alternation and coevolution with pine.</title>
        <authorList>
            <consortium name="DOE Joint Genome Institute"/>
            <person name="Smith K."/>
            <person name="Pendleton A."/>
            <person name="Kubisiak T."/>
            <person name="Anderson C."/>
            <person name="Salamov A."/>
            <person name="Aerts A."/>
            <person name="Riley R."/>
            <person name="Clum A."/>
            <person name="Lindquist E."/>
            <person name="Ence D."/>
            <person name="Campbell M."/>
            <person name="Kronenberg Z."/>
            <person name="Feau N."/>
            <person name="Dhillon B."/>
            <person name="Hamelin R."/>
            <person name="Burleigh J."/>
            <person name="Smith J."/>
            <person name="Yandell M."/>
            <person name="Nelson C."/>
            <person name="Grigoriev I."/>
            <person name="Davis J."/>
        </authorList>
    </citation>
    <scope>NUCLEOTIDE SEQUENCE</scope>
    <source>
        <strain evidence="11">G11</strain>
    </source>
</reference>
<keyword evidence="5" id="KW-0378">Hydrolase</keyword>
<evidence type="ECO:0000256" key="1">
    <source>
        <dbReference type="ARBA" id="ARBA00011073"/>
    </source>
</evidence>
<dbReference type="Pfam" id="PF02225">
    <property type="entry name" value="PA"/>
    <property type="match status" value="1"/>
</dbReference>
<keyword evidence="12" id="KW-1185">Reference proteome</keyword>
<dbReference type="PROSITE" id="PS50206">
    <property type="entry name" value="RHODANESE_3"/>
    <property type="match status" value="1"/>
</dbReference>
<feature type="region of interest" description="Disordered" evidence="8">
    <location>
        <begin position="866"/>
        <end position="960"/>
    </location>
</feature>
<dbReference type="AlphaFoldDB" id="A0A9P6TDA5"/>
<dbReference type="InterPro" id="IPR050131">
    <property type="entry name" value="Peptidase_S8_subtilisin-like"/>
</dbReference>
<dbReference type="InterPro" id="IPR036852">
    <property type="entry name" value="Peptidase_S8/S53_dom_sf"/>
</dbReference>
<dbReference type="OrthoDB" id="206201at2759"/>
<evidence type="ECO:0000256" key="2">
    <source>
        <dbReference type="ARBA" id="ARBA00022512"/>
    </source>
</evidence>
<organism evidence="11 12">
    <name type="scientific">Cronartium quercuum f. sp. fusiforme G11</name>
    <dbReference type="NCBI Taxonomy" id="708437"/>
    <lineage>
        <taxon>Eukaryota</taxon>
        <taxon>Fungi</taxon>
        <taxon>Dikarya</taxon>
        <taxon>Basidiomycota</taxon>
        <taxon>Pucciniomycotina</taxon>
        <taxon>Pucciniomycetes</taxon>
        <taxon>Pucciniales</taxon>
        <taxon>Coleosporiaceae</taxon>
        <taxon>Cronartium</taxon>
    </lineage>
</organism>
<comment type="caution">
    <text evidence="7">Lacks conserved residue(s) required for the propagation of feature annotation.</text>
</comment>
<dbReference type="EMBL" id="MU167246">
    <property type="protein sequence ID" value="KAG0147579.1"/>
    <property type="molecule type" value="Genomic_DNA"/>
</dbReference>
<evidence type="ECO:0000256" key="4">
    <source>
        <dbReference type="ARBA" id="ARBA00022729"/>
    </source>
</evidence>
<dbReference type="Pfam" id="PF00082">
    <property type="entry name" value="Peptidase_S8"/>
    <property type="match status" value="1"/>
</dbReference>
<dbReference type="GO" id="GO:0005615">
    <property type="term" value="C:extracellular space"/>
    <property type="evidence" value="ECO:0007669"/>
    <property type="project" value="TreeGrafter"/>
</dbReference>
<dbReference type="InterPro" id="IPR015500">
    <property type="entry name" value="Peptidase_S8_subtilisin-rel"/>
</dbReference>